<dbReference type="Gene3D" id="3.40.1190.10">
    <property type="entry name" value="Mur-like, catalytic domain"/>
    <property type="match status" value="1"/>
</dbReference>
<dbReference type="PANTHER" id="PTHR23135:SF7">
    <property type="entry name" value="LIPID II ISOGLUTAMINYL SYNTHASE (GLUTAMINE-HYDROLYZING) SUBUNIT MURT"/>
    <property type="match status" value="1"/>
</dbReference>
<feature type="binding site" evidence="2">
    <location>
        <position position="234"/>
    </location>
    <ligand>
        <name>Zn(2+)</name>
        <dbReference type="ChEBI" id="CHEBI:29105"/>
    </ligand>
</feature>
<feature type="binding site" evidence="2">
    <location>
        <position position="215"/>
    </location>
    <ligand>
        <name>Zn(2+)</name>
        <dbReference type="ChEBI" id="CHEBI:29105"/>
    </ligand>
</feature>
<comment type="catalytic activity">
    <reaction evidence="2">
        <text>beta-D-GlcNAc-(1-&gt;4)-Mur2Ac(oyl-L-Ala-gamma-D-Glu-L-Lys-D-Ala-D-Ala)-di-trans,octa-cis-undecaprenyl diphosphate + L-glutamine + ATP + H2O = beta-D-GlcNAc-(1-&gt;4)-Mur2Ac(oyl-L-Ala-D-isoglutaminyl-L-Lys-D-Ala-D-Ala)-di-trans,octa-cis-undecaprenyl diphosphate + L-glutamate + ADP + phosphate + H(+)</text>
        <dbReference type="Rhea" id="RHEA:57928"/>
        <dbReference type="ChEBI" id="CHEBI:15377"/>
        <dbReference type="ChEBI" id="CHEBI:15378"/>
        <dbReference type="ChEBI" id="CHEBI:29985"/>
        <dbReference type="ChEBI" id="CHEBI:30616"/>
        <dbReference type="ChEBI" id="CHEBI:43474"/>
        <dbReference type="ChEBI" id="CHEBI:58359"/>
        <dbReference type="ChEBI" id="CHEBI:60033"/>
        <dbReference type="ChEBI" id="CHEBI:62233"/>
        <dbReference type="ChEBI" id="CHEBI:456216"/>
        <dbReference type="EC" id="6.3.5.13"/>
    </reaction>
</comment>
<dbReference type="InterPro" id="IPR043703">
    <property type="entry name" value="Lipid_II_synth_MurT"/>
</dbReference>
<comment type="pathway">
    <text evidence="1 2">Cell wall biogenesis; peptidoglycan biosynthesis.</text>
</comment>
<dbReference type="GO" id="GO:0008360">
    <property type="term" value="P:regulation of cell shape"/>
    <property type="evidence" value="ECO:0007669"/>
    <property type="project" value="UniProtKB-KW"/>
</dbReference>
<accession>A0A9D2PM68</accession>
<dbReference type="EMBL" id="DWVZ01000105">
    <property type="protein sequence ID" value="HJC63524.1"/>
    <property type="molecule type" value="Genomic_DNA"/>
</dbReference>
<keyword evidence="2" id="KW-0436">Ligase</keyword>
<dbReference type="InterPro" id="IPR036565">
    <property type="entry name" value="Mur-like_cat_sf"/>
</dbReference>
<evidence type="ECO:0000256" key="2">
    <source>
        <dbReference type="HAMAP-Rule" id="MF_02214"/>
    </source>
</evidence>
<comment type="similarity">
    <text evidence="2">Belongs to the MurCDEF family. MurT subfamily.</text>
</comment>
<feature type="active site" evidence="2">
    <location>
        <position position="360"/>
    </location>
</feature>
<dbReference type="Proteomes" id="UP000823886">
    <property type="component" value="Unassembled WGS sequence"/>
</dbReference>
<reference evidence="5" key="1">
    <citation type="journal article" date="2021" name="PeerJ">
        <title>Extensive microbial diversity within the chicken gut microbiome revealed by metagenomics and culture.</title>
        <authorList>
            <person name="Gilroy R."/>
            <person name="Ravi A."/>
            <person name="Getino M."/>
            <person name="Pursley I."/>
            <person name="Horton D.L."/>
            <person name="Alikhan N.F."/>
            <person name="Baker D."/>
            <person name="Gharbi K."/>
            <person name="Hall N."/>
            <person name="Watson M."/>
            <person name="Adriaenssens E.M."/>
            <person name="Foster-Nyarko E."/>
            <person name="Jarju S."/>
            <person name="Secka A."/>
            <person name="Antonio M."/>
            <person name="Oren A."/>
            <person name="Chaudhuri R.R."/>
            <person name="La Ragione R."/>
            <person name="Hildebrand F."/>
            <person name="Pallen M.J."/>
        </authorList>
    </citation>
    <scope>NUCLEOTIDE SEQUENCE</scope>
    <source>
        <strain evidence="5">ChiBcec2-3848</strain>
    </source>
</reference>
<dbReference type="AlphaFoldDB" id="A0A9D2PM68"/>
<proteinExistence type="inferred from homology"/>
<evidence type="ECO:0000313" key="6">
    <source>
        <dbReference type="Proteomes" id="UP000823886"/>
    </source>
</evidence>
<feature type="binding site" evidence="2">
    <location>
        <position position="237"/>
    </location>
    <ligand>
        <name>Zn(2+)</name>
        <dbReference type="ChEBI" id="CHEBI:29105"/>
    </ligand>
</feature>
<keyword evidence="2" id="KW-0133">Cell shape</keyword>
<dbReference type="HAMAP" id="MF_02214">
    <property type="entry name" value="Lipid_II_synth_MurT"/>
    <property type="match status" value="1"/>
</dbReference>
<evidence type="ECO:0000259" key="3">
    <source>
        <dbReference type="Pfam" id="PF08245"/>
    </source>
</evidence>
<protein>
    <recommendedName>
        <fullName evidence="2">Lipid II isoglutaminyl synthase (glutamine-hydrolyzing) subunit MurT</fullName>
        <ecNumber evidence="2">6.3.5.13</ecNumber>
    </recommendedName>
</protein>
<dbReference type="PANTHER" id="PTHR23135">
    <property type="entry name" value="MUR LIGASE FAMILY MEMBER"/>
    <property type="match status" value="1"/>
</dbReference>
<dbReference type="Pfam" id="PF08353">
    <property type="entry name" value="MurT_C"/>
    <property type="match status" value="1"/>
</dbReference>
<comment type="caution">
    <text evidence="5">The sequence shown here is derived from an EMBL/GenBank/DDBJ whole genome shotgun (WGS) entry which is preliminary data.</text>
</comment>
<evidence type="ECO:0000313" key="5">
    <source>
        <dbReference type="EMBL" id="HJC63524.1"/>
    </source>
</evidence>
<dbReference type="InterPro" id="IPR013221">
    <property type="entry name" value="Mur_ligase_cen"/>
</dbReference>
<keyword evidence="2" id="KW-0547">Nucleotide-binding</keyword>
<dbReference type="GO" id="GO:0140282">
    <property type="term" value="F:carbon-nitrogen ligase activity on lipid II"/>
    <property type="evidence" value="ECO:0007669"/>
    <property type="project" value="UniProtKB-UniRule"/>
</dbReference>
<keyword evidence="2" id="KW-0573">Peptidoglycan synthesis</keyword>
<keyword evidence="2" id="KW-0961">Cell wall biogenesis/degradation</keyword>
<dbReference type="SUPFAM" id="SSF53623">
    <property type="entry name" value="MurD-like peptide ligases, catalytic domain"/>
    <property type="match status" value="1"/>
</dbReference>
<dbReference type="EC" id="6.3.5.13" evidence="2"/>
<dbReference type="GO" id="GO:0005524">
    <property type="term" value="F:ATP binding"/>
    <property type="evidence" value="ECO:0007669"/>
    <property type="project" value="UniProtKB-UniRule"/>
</dbReference>
<comment type="subunit">
    <text evidence="2">Forms a heterodimer with GatD.</text>
</comment>
<dbReference type="GO" id="GO:0008270">
    <property type="term" value="F:zinc ion binding"/>
    <property type="evidence" value="ECO:0007669"/>
    <property type="project" value="UniProtKB-UniRule"/>
</dbReference>
<feature type="domain" description="Lipid II isoglutaminyl synthase (glutamine-hydrolyzing) subunit MurT C-terminal" evidence="4">
    <location>
        <begin position="324"/>
        <end position="430"/>
    </location>
</feature>
<gene>
    <name evidence="2" type="primary">murT</name>
    <name evidence="5" type="ORF">H9753_07900</name>
</gene>
<dbReference type="InterPro" id="IPR013564">
    <property type="entry name" value="MurT_C"/>
</dbReference>
<evidence type="ECO:0000259" key="4">
    <source>
        <dbReference type="Pfam" id="PF08353"/>
    </source>
</evidence>
<feature type="domain" description="Mur ligase central" evidence="3">
    <location>
        <begin position="56"/>
        <end position="207"/>
    </location>
</feature>
<evidence type="ECO:0000256" key="1">
    <source>
        <dbReference type="ARBA" id="ARBA00004752"/>
    </source>
</evidence>
<dbReference type="Pfam" id="PF08245">
    <property type="entry name" value="Mur_ligase_M"/>
    <property type="match status" value="1"/>
</dbReference>
<keyword evidence="2" id="KW-0067">ATP-binding</keyword>
<sequence length="446" mass="49814">MNIRRLMAVWSARLIKTACRLTGRQGVTLAGKAALSIYPPILKELAKEVKKDIFVVCGTNGKTTTNNLLADLLSADGNKVICNRTGSNMLNGVVSAFVLGAGLNGHLNADYACIEIDEASTVRVFPHFQPDYMVLTNLFRDQLDRYGEIDITMDLLSRAMKMAPRMKVLVNGDDSLSTYLAMDNENPWASYGISTQVMQEENTAEIREGRFCKRCGEKMEYHFYHYSQLGDYYCPRCGFKRPVLDFDGTNVNLSDGIAFDVNGFHVKANYRGFYNVYNILAVYGAASLAGVSLDRFNEILGNYKPQFGRNELFEISGTKVMLNLAKNPAGFNQNIAAVMTDTSPKDIIILINDNSQDGTDVSWLWDVDFDRLKDADAASITVCGLRCQDMRLRLKYVDIPSDLEPDIEKAITAKIQNGTKNLYVLVNYTGLYSTHNILKKMEGKKS</sequence>
<organism evidence="5 6">
    <name type="scientific">Candidatus Blautia merdavium</name>
    <dbReference type="NCBI Taxonomy" id="2838494"/>
    <lineage>
        <taxon>Bacteria</taxon>
        <taxon>Bacillati</taxon>
        <taxon>Bacillota</taxon>
        <taxon>Clostridia</taxon>
        <taxon>Lachnospirales</taxon>
        <taxon>Lachnospiraceae</taxon>
        <taxon>Blautia</taxon>
    </lineage>
</organism>
<keyword evidence="2" id="KW-0479">Metal-binding</keyword>
<comment type="catalytic activity">
    <reaction evidence="2">
        <text>beta-D-GlcNAc-(1-&gt;4)-Mur2Ac(oyl-L-Ala-gamma-D-Glu-L-Lys-D-Ala-D-Ala)-di-trans,octa-cis-undecaprenyl diphosphate + ATP = beta-D-GlcNAc-(1-&gt;4)-Mur2Ac(oyl-L-Ala-gamma-D-O-P-Glu-L-Lys-D-Ala-D-Ala)-di-trans,octa-cis-undecaprenyl diphosphate + ADP</text>
        <dbReference type="Rhea" id="RHEA:59488"/>
        <dbReference type="ChEBI" id="CHEBI:30616"/>
        <dbReference type="ChEBI" id="CHEBI:60033"/>
        <dbReference type="ChEBI" id="CHEBI:143132"/>
        <dbReference type="ChEBI" id="CHEBI:456216"/>
    </reaction>
</comment>
<dbReference type="GO" id="GO:0071555">
    <property type="term" value="P:cell wall organization"/>
    <property type="evidence" value="ECO:0007669"/>
    <property type="project" value="UniProtKB-KW"/>
</dbReference>
<dbReference type="GO" id="GO:0009252">
    <property type="term" value="P:peptidoglycan biosynthetic process"/>
    <property type="evidence" value="ECO:0007669"/>
    <property type="project" value="UniProtKB-UniRule"/>
</dbReference>
<keyword evidence="2" id="KW-0862">Zinc</keyword>
<name>A0A9D2PM68_9FIRM</name>
<comment type="function">
    <text evidence="2">The lipid II isoglutaminyl synthase complex catalyzes the formation of alpha-D-isoglutamine in the cell wall lipid II stem peptide. The MurT subunit catalyzes the ATP-dependent amidation of D-glutamate residue of lipid II, converting it to an isoglutamine residue.</text>
</comment>
<comment type="catalytic activity">
    <reaction evidence="2">
        <text>beta-D-GlcNAc-(1-&gt;4)-Mur2Ac(oyl-L-Ala-gamma-D-O-P-Glu-L-Lys-D-Ala-D-Ala)-di-trans,octa-cis-undecaprenyl diphosphate + NH4(+) = beta-D-GlcNAc-(1-&gt;4)-Mur2Ac(oyl-L-Ala-D-isoglutaminyl-L-Lys-D-Ala-D-Ala)-di-trans,octa-cis-undecaprenyl diphosphate + phosphate + H(+)</text>
        <dbReference type="Rhea" id="RHEA:57932"/>
        <dbReference type="ChEBI" id="CHEBI:15378"/>
        <dbReference type="ChEBI" id="CHEBI:28938"/>
        <dbReference type="ChEBI" id="CHEBI:43474"/>
        <dbReference type="ChEBI" id="CHEBI:62233"/>
        <dbReference type="ChEBI" id="CHEBI:143132"/>
    </reaction>
</comment>
<dbReference type="GO" id="GO:0016881">
    <property type="term" value="F:acid-amino acid ligase activity"/>
    <property type="evidence" value="ECO:0007669"/>
    <property type="project" value="InterPro"/>
</dbReference>
<reference evidence="5" key="2">
    <citation type="submission" date="2021-04" db="EMBL/GenBank/DDBJ databases">
        <authorList>
            <person name="Gilroy R."/>
        </authorList>
    </citation>
    <scope>NUCLEOTIDE SEQUENCE</scope>
    <source>
        <strain evidence="5">ChiBcec2-3848</strain>
    </source>
</reference>
<feature type="binding site" evidence="2">
    <location>
        <position position="212"/>
    </location>
    <ligand>
        <name>Zn(2+)</name>
        <dbReference type="ChEBI" id="CHEBI:29105"/>
    </ligand>
</feature>